<evidence type="ECO:0000313" key="1">
    <source>
        <dbReference type="EMBL" id="KAH6947870.1"/>
    </source>
</evidence>
<gene>
    <name evidence="1" type="ORF">HPB50_021955</name>
</gene>
<sequence length="136" mass="15320">MMMYSRALLLAPKLHKEKRWRGGRGRSGLQRSQINLVLRLFCASPPQRQARAPLAAVVWPAWPPRSRRPEWLRLAPPTVDAPPSGATLPSTPRRCALLLERRGGRAGRNVTPPPTPRIIALLRRKKKKECLVDSGR</sequence>
<proteinExistence type="predicted"/>
<comment type="caution">
    <text evidence="1">The sequence shown here is derived from an EMBL/GenBank/DDBJ whole genome shotgun (WGS) entry which is preliminary data.</text>
</comment>
<protein>
    <submittedName>
        <fullName evidence="1">Uncharacterized protein</fullName>
    </submittedName>
</protein>
<dbReference type="EMBL" id="CM023481">
    <property type="protein sequence ID" value="KAH6947870.1"/>
    <property type="molecule type" value="Genomic_DNA"/>
</dbReference>
<reference evidence="1" key="1">
    <citation type="submission" date="2020-05" db="EMBL/GenBank/DDBJ databases">
        <title>Large-scale comparative analyses of tick genomes elucidate their genetic diversity and vector capacities.</title>
        <authorList>
            <person name="Jia N."/>
            <person name="Wang J."/>
            <person name="Shi W."/>
            <person name="Du L."/>
            <person name="Sun Y."/>
            <person name="Zhan W."/>
            <person name="Jiang J."/>
            <person name="Wang Q."/>
            <person name="Zhang B."/>
            <person name="Ji P."/>
            <person name="Sakyi L.B."/>
            <person name="Cui X."/>
            <person name="Yuan T."/>
            <person name="Jiang B."/>
            <person name="Yang W."/>
            <person name="Lam T.T.-Y."/>
            <person name="Chang Q."/>
            <person name="Ding S."/>
            <person name="Wang X."/>
            <person name="Zhu J."/>
            <person name="Ruan X."/>
            <person name="Zhao L."/>
            <person name="Wei J."/>
            <person name="Que T."/>
            <person name="Du C."/>
            <person name="Cheng J."/>
            <person name="Dai P."/>
            <person name="Han X."/>
            <person name="Huang E."/>
            <person name="Gao Y."/>
            <person name="Liu J."/>
            <person name="Shao H."/>
            <person name="Ye R."/>
            <person name="Li L."/>
            <person name="Wei W."/>
            <person name="Wang X."/>
            <person name="Wang C."/>
            <person name="Yang T."/>
            <person name="Huo Q."/>
            <person name="Li W."/>
            <person name="Guo W."/>
            <person name="Chen H."/>
            <person name="Zhou L."/>
            <person name="Ni X."/>
            <person name="Tian J."/>
            <person name="Zhou Y."/>
            <person name="Sheng Y."/>
            <person name="Liu T."/>
            <person name="Pan Y."/>
            <person name="Xia L."/>
            <person name="Li J."/>
            <person name="Zhao F."/>
            <person name="Cao W."/>
        </authorList>
    </citation>
    <scope>NUCLEOTIDE SEQUENCE</scope>
    <source>
        <strain evidence="1">Hyas-2018</strain>
    </source>
</reference>
<evidence type="ECO:0000313" key="2">
    <source>
        <dbReference type="Proteomes" id="UP000821845"/>
    </source>
</evidence>
<keyword evidence="2" id="KW-1185">Reference proteome</keyword>
<accession>A0ACB7TLD1</accession>
<name>A0ACB7TLD1_HYAAI</name>
<organism evidence="1 2">
    <name type="scientific">Hyalomma asiaticum</name>
    <name type="common">Tick</name>
    <dbReference type="NCBI Taxonomy" id="266040"/>
    <lineage>
        <taxon>Eukaryota</taxon>
        <taxon>Metazoa</taxon>
        <taxon>Ecdysozoa</taxon>
        <taxon>Arthropoda</taxon>
        <taxon>Chelicerata</taxon>
        <taxon>Arachnida</taxon>
        <taxon>Acari</taxon>
        <taxon>Parasitiformes</taxon>
        <taxon>Ixodida</taxon>
        <taxon>Ixodoidea</taxon>
        <taxon>Ixodidae</taxon>
        <taxon>Hyalomminae</taxon>
        <taxon>Hyalomma</taxon>
    </lineage>
</organism>
<dbReference type="Proteomes" id="UP000821845">
    <property type="component" value="Chromosome 1"/>
</dbReference>